<keyword evidence="4" id="KW-1185">Reference proteome</keyword>
<dbReference type="PANTHER" id="PTHR43037">
    <property type="entry name" value="UNNAMED PRODUCT-RELATED"/>
    <property type="match status" value="1"/>
</dbReference>
<dbReference type="EMBL" id="BLYJ01000020">
    <property type="protein sequence ID" value="GFO88543.1"/>
    <property type="molecule type" value="Genomic_DNA"/>
</dbReference>
<reference evidence="3 4" key="1">
    <citation type="submission" date="2020-06" db="EMBL/GenBank/DDBJ databases">
        <title>Characterization of fructooligosaccharide metabolism and fructooligosaccharide-degrading enzymes in human commensal butyrate producers.</title>
        <authorList>
            <person name="Tanno H."/>
            <person name="Fujii T."/>
            <person name="Hirano K."/>
            <person name="Maeno S."/>
            <person name="Tonozuka T."/>
            <person name="Sakamoto M."/>
            <person name="Ohkuma M."/>
            <person name="Tochio T."/>
            <person name="Endo A."/>
        </authorList>
    </citation>
    <scope>NUCLEOTIDE SEQUENCE [LARGE SCALE GENOMIC DNA]</scope>
    <source>
        <strain evidence="3 4">JCM 31056</strain>
    </source>
</reference>
<organism evidence="3 4">
    <name type="scientific">Butyricicoccus faecihominis</name>
    <dbReference type="NCBI Taxonomy" id="1712515"/>
    <lineage>
        <taxon>Bacteria</taxon>
        <taxon>Bacillati</taxon>
        <taxon>Bacillota</taxon>
        <taxon>Clostridia</taxon>
        <taxon>Eubacteriales</taxon>
        <taxon>Butyricicoccaceae</taxon>
        <taxon>Butyricicoccus</taxon>
    </lineage>
</organism>
<dbReference type="Gene3D" id="3.40.50.1820">
    <property type="entry name" value="alpha/beta hydrolase"/>
    <property type="match status" value="2"/>
</dbReference>
<dbReference type="InterPro" id="IPR000801">
    <property type="entry name" value="Esterase-like"/>
</dbReference>
<dbReference type="Pfam" id="PF00756">
    <property type="entry name" value="Esterase"/>
    <property type="match status" value="1"/>
</dbReference>
<keyword evidence="1" id="KW-0732">Signal</keyword>
<dbReference type="Proteomes" id="UP000620147">
    <property type="component" value="Unassembled WGS sequence"/>
</dbReference>
<proteinExistence type="predicted"/>
<sequence>MYTHKILDICDPKNPYAPKFSGTFELPVEYAGKKRRMLAYVPHDIRESTAGILVLGENGQTADDLLEHSGWCEIADTEECKERLIVFFLEPENGTWNTNEAYGTPDGDVAYINAAALAAADRKLFCVHESKFYLVGCKEGGVLANMAAAYDPAFFAGVASVGGSAVSEQYLTDCGQAYALNLDGFEDPEHRKDIHKQDIPMPAWIIDDPTVSTGTGDAILTYWRNACEAEEGRQLSPDQYEYYRVKETPYAPNQEKEAYRVCHSSIPGASEQYAKRLQRRIWKDFLYRQRRWMSSPGGELRVTKDPVRDLGMEYHYEEFDGWMREWYVYIPQSVRQNPEKKVPLVLAMHGYTCTGEIYAGNSGWYDVADKHGFIVVFPSALHAKVDMPEQGLMSDWAPLNAWNVFLEDDRPDELKFFSFLLDKMIAEYPVDEHRVFATGHSWGSLMTEMLALGLTERFAAVAPCSGAFFGGAYEKMTSLPYAAENGVQLPIWMFWGMNEEWLIPSEPAHENETGLTVELWLKRNGKADMIPADWAQCANTVNGRFKDHYFDREGTAPVQFTQVDYMPHATMPEMSFRIWEEFFRKFSRS</sequence>
<dbReference type="InterPro" id="IPR050955">
    <property type="entry name" value="Plant_Biomass_Hydrol_Est"/>
</dbReference>
<keyword evidence="2" id="KW-0378">Hydrolase</keyword>
<dbReference type="SUPFAM" id="SSF53474">
    <property type="entry name" value="alpha/beta-Hydrolases"/>
    <property type="match status" value="3"/>
</dbReference>
<evidence type="ECO:0008006" key="5">
    <source>
        <dbReference type="Google" id="ProtNLM"/>
    </source>
</evidence>
<gene>
    <name evidence="3" type="ORF">BUFA31_17070</name>
</gene>
<comment type="caution">
    <text evidence="3">The sequence shown here is derived from an EMBL/GenBank/DDBJ whole genome shotgun (WGS) entry which is preliminary data.</text>
</comment>
<evidence type="ECO:0000256" key="1">
    <source>
        <dbReference type="ARBA" id="ARBA00022729"/>
    </source>
</evidence>
<evidence type="ECO:0000256" key="2">
    <source>
        <dbReference type="ARBA" id="ARBA00022801"/>
    </source>
</evidence>
<evidence type="ECO:0000313" key="4">
    <source>
        <dbReference type="Proteomes" id="UP000620147"/>
    </source>
</evidence>
<evidence type="ECO:0000313" key="3">
    <source>
        <dbReference type="EMBL" id="GFO88543.1"/>
    </source>
</evidence>
<dbReference type="RefSeq" id="WP_118729977.1">
    <property type="nucleotide sequence ID" value="NZ_BLYJ01000020.1"/>
</dbReference>
<name>A0ABQ1E0R2_9FIRM</name>
<dbReference type="PANTHER" id="PTHR43037:SF5">
    <property type="entry name" value="FERULOYL ESTERASE"/>
    <property type="match status" value="1"/>
</dbReference>
<dbReference type="InterPro" id="IPR029058">
    <property type="entry name" value="AB_hydrolase_fold"/>
</dbReference>
<accession>A0ABQ1E0R2</accession>
<protein>
    <recommendedName>
        <fullName evidence="5">Poly(3-hydroxybutyrate) depolymerase</fullName>
    </recommendedName>
</protein>